<name>A0A1I0S158_9FLAO</name>
<accession>A0A1I0S158</accession>
<proteinExistence type="predicted"/>
<organism evidence="2 3">
    <name type="scientific">Chryseobacterium wanjuense</name>
    <dbReference type="NCBI Taxonomy" id="356305"/>
    <lineage>
        <taxon>Bacteria</taxon>
        <taxon>Pseudomonadati</taxon>
        <taxon>Bacteroidota</taxon>
        <taxon>Flavobacteriia</taxon>
        <taxon>Flavobacteriales</taxon>
        <taxon>Weeksellaceae</taxon>
        <taxon>Chryseobacterium group</taxon>
        <taxon>Chryseobacterium</taxon>
    </lineage>
</organism>
<dbReference type="Pfam" id="PF17561">
    <property type="entry name" value="TssO"/>
    <property type="match status" value="1"/>
</dbReference>
<reference evidence="3" key="1">
    <citation type="submission" date="2016-10" db="EMBL/GenBank/DDBJ databases">
        <authorList>
            <person name="Varghese N."/>
            <person name="Submissions S."/>
        </authorList>
    </citation>
    <scope>NUCLEOTIDE SEQUENCE [LARGE SCALE GENOMIC DNA]</scope>
    <source>
        <strain evidence="3">DSM 17724</strain>
    </source>
</reference>
<keyword evidence="1" id="KW-0812">Transmembrane</keyword>
<keyword evidence="1" id="KW-0472">Membrane</keyword>
<feature type="transmembrane region" description="Helical" evidence="1">
    <location>
        <begin position="46"/>
        <end position="69"/>
    </location>
</feature>
<keyword evidence="3" id="KW-1185">Reference proteome</keyword>
<evidence type="ECO:0000313" key="2">
    <source>
        <dbReference type="EMBL" id="SEW47950.1"/>
    </source>
</evidence>
<dbReference type="Proteomes" id="UP000199469">
    <property type="component" value="Unassembled WGS sequence"/>
</dbReference>
<evidence type="ECO:0000256" key="1">
    <source>
        <dbReference type="SAM" id="Phobius"/>
    </source>
</evidence>
<dbReference type="AlphaFoldDB" id="A0A1I0S158"/>
<dbReference type="EMBL" id="FOIU01000003">
    <property type="protein sequence ID" value="SEW47950.1"/>
    <property type="molecule type" value="Genomic_DNA"/>
</dbReference>
<dbReference type="STRING" id="356305.SAMN05421841_3673"/>
<protein>
    <submittedName>
        <fullName evidence="2">Uncharacterized protein</fullName>
    </submittedName>
</protein>
<gene>
    <name evidence="2" type="ORF">SAMN05421841_3673</name>
</gene>
<evidence type="ECO:0000313" key="3">
    <source>
        <dbReference type="Proteomes" id="UP000199469"/>
    </source>
</evidence>
<dbReference type="InterPro" id="IPR039449">
    <property type="entry name" value="TssO"/>
</dbReference>
<keyword evidence="1" id="KW-1133">Transmembrane helix</keyword>
<sequence>MFFIISLKKLNFVNKLFFYNFTGPNKSQNMSSNREKKLNKSDVRIGIWKFVLSFVALSAVSFICVFFFFKSYDQQREGIKKQADDYRELLTRSDLLRTHVDSIYYRMNQLDINKVDNDIILKNYIMDNVQDAKNIMGKDSADNFKHYSILMKQIEPMLALKNQIVKVSYDEQIALRDLSECRGKVGIVNNELRVDPTRKFTGSRRRR</sequence>